<name>A0A9W9ZXN0_9CNID</name>
<protein>
    <submittedName>
        <fullName evidence="1">Uncharacterized protein</fullName>
    </submittedName>
</protein>
<comment type="caution">
    <text evidence="1">The sequence shown here is derived from an EMBL/GenBank/DDBJ whole genome shotgun (WGS) entry which is preliminary data.</text>
</comment>
<keyword evidence="2" id="KW-1185">Reference proteome</keyword>
<sequence>MHLRSRVHKTCYFLSVLTYKTGAKFKNFIIIPVSQTSATGLRRDIDLFLLKGENDSEDLFDHVRVVCVWFSR</sequence>
<evidence type="ECO:0000313" key="1">
    <source>
        <dbReference type="EMBL" id="KAJ7389380.1"/>
    </source>
</evidence>
<proteinExistence type="predicted"/>
<dbReference type="AlphaFoldDB" id="A0A9W9ZXN0"/>
<gene>
    <name evidence="1" type="ORF">OS493_031908</name>
</gene>
<accession>A0A9W9ZXN0</accession>
<reference evidence="1" key="1">
    <citation type="submission" date="2023-01" db="EMBL/GenBank/DDBJ databases">
        <title>Genome assembly of the deep-sea coral Lophelia pertusa.</title>
        <authorList>
            <person name="Herrera S."/>
            <person name="Cordes E."/>
        </authorList>
    </citation>
    <scope>NUCLEOTIDE SEQUENCE</scope>
    <source>
        <strain evidence="1">USNM1676648</strain>
        <tissue evidence="1">Polyp</tissue>
    </source>
</reference>
<evidence type="ECO:0000313" key="2">
    <source>
        <dbReference type="Proteomes" id="UP001163046"/>
    </source>
</evidence>
<organism evidence="1 2">
    <name type="scientific">Desmophyllum pertusum</name>
    <dbReference type="NCBI Taxonomy" id="174260"/>
    <lineage>
        <taxon>Eukaryota</taxon>
        <taxon>Metazoa</taxon>
        <taxon>Cnidaria</taxon>
        <taxon>Anthozoa</taxon>
        <taxon>Hexacorallia</taxon>
        <taxon>Scleractinia</taxon>
        <taxon>Caryophylliina</taxon>
        <taxon>Caryophylliidae</taxon>
        <taxon>Desmophyllum</taxon>
    </lineage>
</organism>
<dbReference type="EMBL" id="MU825434">
    <property type="protein sequence ID" value="KAJ7389380.1"/>
    <property type="molecule type" value="Genomic_DNA"/>
</dbReference>
<dbReference type="Proteomes" id="UP001163046">
    <property type="component" value="Unassembled WGS sequence"/>
</dbReference>